<evidence type="ECO:0000256" key="3">
    <source>
        <dbReference type="SAM" id="Phobius"/>
    </source>
</evidence>
<evidence type="ECO:0000259" key="5">
    <source>
        <dbReference type="Pfam" id="PF25954"/>
    </source>
</evidence>
<dbReference type="InterPro" id="IPR058637">
    <property type="entry name" value="YknX-like_C"/>
</dbReference>
<feature type="domain" description="YknX-like C-terminal permuted SH3-like" evidence="6">
    <location>
        <begin position="340"/>
        <end position="392"/>
    </location>
</feature>
<dbReference type="PANTHER" id="PTHR30469">
    <property type="entry name" value="MULTIDRUG RESISTANCE PROTEIN MDTA"/>
    <property type="match status" value="1"/>
</dbReference>
<dbReference type="Pfam" id="PF25989">
    <property type="entry name" value="YknX_C"/>
    <property type="match status" value="1"/>
</dbReference>
<feature type="transmembrane region" description="Helical" evidence="3">
    <location>
        <begin position="26"/>
        <end position="43"/>
    </location>
</feature>
<dbReference type="PANTHER" id="PTHR30469:SF38">
    <property type="entry name" value="HLYD FAMILY SECRETION PROTEIN"/>
    <property type="match status" value="1"/>
</dbReference>
<dbReference type="Gene3D" id="2.40.30.170">
    <property type="match status" value="1"/>
</dbReference>
<keyword evidence="3" id="KW-0472">Membrane</keyword>
<dbReference type="NCBIfam" id="TIGR01730">
    <property type="entry name" value="RND_mfp"/>
    <property type="match status" value="1"/>
</dbReference>
<dbReference type="Pfam" id="PF25954">
    <property type="entry name" value="Beta-barrel_RND_2"/>
    <property type="match status" value="1"/>
</dbReference>
<feature type="coiled-coil region" evidence="2">
    <location>
        <begin position="112"/>
        <end position="153"/>
    </location>
</feature>
<accession>A0ABQ5YN65</accession>
<evidence type="ECO:0000313" key="7">
    <source>
        <dbReference type="EMBL" id="GLR15207.1"/>
    </source>
</evidence>
<evidence type="ECO:0000256" key="1">
    <source>
        <dbReference type="ARBA" id="ARBA00009477"/>
    </source>
</evidence>
<dbReference type="InterPro" id="IPR058792">
    <property type="entry name" value="Beta-barrel_RND_2"/>
</dbReference>
<keyword evidence="3" id="KW-1133">Transmembrane helix</keyword>
<sequence length="397" mass="42450">MTDNLKQLAIDRTAQPNKRRKRWGKWRIALVVIVLAGGALLFSQRGRPVAVQTAKVTQAWPSSALSDLTATGYVVAQKKAAIASKGTGRLEWLGVREGSQVKEGEVIARLESADLQAQVAQAVANVEAARARLKQTEAEALEAERAFRRSQELLAQGFIAGASHDNAISRTKQAAALVGAQAAAVRQAEAALTQARVGLENAYIRAPFSGVVLTKTANVGDVISPFNASADSKGAVVSMADMTTLEVEADVSEASLFKAKQDQPCEIQLDALPDLRLLGRVSSIVPSVDRSKATVTFKIGFIEKDPRILPEMSAKVSFLSRQLKADERQPRLAINPKALSQGAVFVVREGIAHRTAVQLGGKLGDMQEVRAGIKLDEVVVLEPGDLKDGARIVEAKP</sequence>
<name>A0ABQ5YN65_9NEIS</name>
<keyword evidence="3" id="KW-0812">Transmembrane</keyword>
<evidence type="ECO:0000256" key="2">
    <source>
        <dbReference type="SAM" id="Coils"/>
    </source>
</evidence>
<feature type="domain" description="Multidrug resistance protein MdtA-like barrel-sandwich hybrid" evidence="4">
    <location>
        <begin position="79"/>
        <end position="225"/>
    </location>
</feature>
<dbReference type="Gene3D" id="2.40.50.100">
    <property type="match status" value="1"/>
</dbReference>
<evidence type="ECO:0000259" key="6">
    <source>
        <dbReference type="Pfam" id="PF25989"/>
    </source>
</evidence>
<reference evidence="8" key="1">
    <citation type="journal article" date="2019" name="Int. J. Syst. Evol. Microbiol.">
        <title>The Global Catalogue of Microorganisms (GCM) 10K type strain sequencing project: providing services to taxonomists for standard genome sequencing and annotation.</title>
        <authorList>
            <consortium name="The Broad Institute Genomics Platform"/>
            <consortium name="The Broad Institute Genome Sequencing Center for Infectious Disease"/>
            <person name="Wu L."/>
            <person name="Ma J."/>
        </authorList>
    </citation>
    <scope>NUCLEOTIDE SEQUENCE [LARGE SCALE GENOMIC DNA]</scope>
    <source>
        <strain evidence="8">NBRC 110044</strain>
    </source>
</reference>
<dbReference type="Gene3D" id="1.10.287.470">
    <property type="entry name" value="Helix hairpin bin"/>
    <property type="match status" value="1"/>
</dbReference>
<dbReference type="SUPFAM" id="SSF111369">
    <property type="entry name" value="HlyD-like secretion proteins"/>
    <property type="match status" value="1"/>
</dbReference>
<keyword evidence="2" id="KW-0175">Coiled coil</keyword>
<feature type="domain" description="CusB-like beta-barrel" evidence="5">
    <location>
        <begin position="247"/>
        <end position="320"/>
    </location>
</feature>
<dbReference type="InterPro" id="IPR058625">
    <property type="entry name" value="MdtA-like_BSH"/>
</dbReference>
<keyword evidence="8" id="KW-1185">Reference proteome</keyword>
<dbReference type="RefSeq" id="WP_284198274.1">
    <property type="nucleotide sequence ID" value="NZ_BSOG01000007.1"/>
</dbReference>
<evidence type="ECO:0000259" key="4">
    <source>
        <dbReference type="Pfam" id="PF25917"/>
    </source>
</evidence>
<dbReference type="InterPro" id="IPR006143">
    <property type="entry name" value="RND_pump_MFP"/>
</dbReference>
<dbReference type="Gene3D" id="2.40.420.20">
    <property type="match status" value="1"/>
</dbReference>
<organism evidence="7 8">
    <name type="scientific">Chitinimonas prasina</name>
    <dbReference type="NCBI Taxonomy" id="1434937"/>
    <lineage>
        <taxon>Bacteria</taxon>
        <taxon>Pseudomonadati</taxon>
        <taxon>Pseudomonadota</taxon>
        <taxon>Betaproteobacteria</taxon>
        <taxon>Neisseriales</taxon>
        <taxon>Chitinibacteraceae</taxon>
        <taxon>Chitinimonas</taxon>
    </lineage>
</organism>
<dbReference type="Proteomes" id="UP001156706">
    <property type="component" value="Unassembled WGS sequence"/>
</dbReference>
<gene>
    <name evidence="7" type="ORF">GCM10007907_39970</name>
</gene>
<protein>
    <submittedName>
        <fullName evidence="7">Hemolysin secretion protein D</fullName>
    </submittedName>
</protein>
<dbReference type="EMBL" id="BSOG01000007">
    <property type="protein sequence ID" value="GLR15207.1"/>
    <property type="molecule type" value="Genomic_DNA"/>
</dbReference>
<dbReference type="Pfam" id="PF25917">
    <property type="entry name" value="BSH_RND"/>
    <property type="match status" value="1"/>
</dbReference>
<comment type="similarity">
    <text evidence="1">Belongs to the membrane fusion protein (MFP) (TC 8.A.1) family.</text>
</comment>
<evidence type="ECO:0000313" key="8">
    <source>
        <dbReference type="Proteomes" id="UP001156706"/>
    </source>
</evidence>
<comment type="caution">
    <text evidence="7">The sequence shown here is derived from an EMBL/GenBank/DDBJ whole genome shotgun (WGS) entry which is preliminary data.</text>
</comment>
<proteinExistence type="inferred from homology"/>